<sequence length="1071" mass="118589">MEPTRGNLSHTTIPSSSSSSSSFSSPPLSSPDTKEKHPASIGSRPTEGKSFLSPSSCRRASRFHFSKLLFFVIPPLFPFLLFFAALWAAYVHHTTLPEPVAFSASPFDFSAGRVMAFLSAFTSGVRTLGSCNNELFAPLLMLRFFKEEILHIFPSDLRRTTKAPAENDPPRFSSSTASSPSSSSASSSSSSSSPSTFSSSAHPVILHSLSYSLLVDYDQPSISPADPNQYESARHELPPSHQEGALPRMYPPAILSSLSLCSLKGQEPLVSFPSSGDPSSGTPSFELPEHLSSLFSQLEIPACPEDEKELLQRTCDDSSDFFHHRHSSFSSSQEKQETPGQQTSQTSKGEGPMTSSKTSPSSDPTGSGVSAFFFSGKDSHGGDNPGTENSLYLTFRELANQAVHAYDKSQKERSGLSVHGDDIRVKDSFFQTLLERDVNQALIHPVSTIVASPLPHGAKGEGQDHRSSSSSPSSRSHHPSSTSSSSSSPSVSDLWWEGSLQLKRRCFNYERFFVTTPRIRDLLLKNRKMRDMSHYQRDYKVPRDASLVDQELHRKLVEENIRSSGERKDDRKRRERRDSITDILLDNILVVDISSTSGLSGGSFVKWRDGRHVFYTGLYNLAVRIQPFSEVLKMKKNGGESKEPYRRKRALLLSAHSDSANSSPGASDDGAMVATILEVARNAVYRHLDSSEKLITSSQHRDNEGDKKEKGDMKDDKENSTRLSWLLEVPLIVDINGAEEIGLLGAHGFASLHPMAREIAYAVNLESGGVGGKEIIVQTSGKYGERVLSEYKSAVASPSGFSLAMDVSDMGLFPGETDFRVWRDVLHLEGGIEFAWTSEGFYYHTKYDDIYHMNPGAVQRVGNVVLPLVLRLTEDLSALIKEEEEKHEEIIEEGKRQKNSSDQGVAPGHPSQQKRYHLPSTVEEERDEVKKEEERWGSLFSSFFSRFFPKTSWPQSSSFFADLVGMYLLTCRLSYFEALLGILLVLLLVQVHLEKQVLNITFSFPLLLLSLGSLVLSTLPALLVSALVSQILAVFSIPFITFHDWRLGTALFGLLGGLTFFYTWYRLLFAG</sequence>
<feature type="domain" description="Peptidase M28" evidence="6">
    <location>
        <begin position="728"/>
        <end position="868"/>
    </location>
</feature>
<evidence type="ECO:0000256" key="4">
    <source>
        <dbReference type="SAM" id="MobiDB-lite"/>
    </source>
</evidence>
<evidence type="ECO:0000256" key="3">
    <source>
        <dbReference type="ARBA" id="ARBA00022824"/>
    </source>
</evidence>
<feature type="compositionally biased region" description="Basic and acidic residues" evidence="4">
    <location>
        <begin position="458"/>
        <end position="467"/>
    </location>
</feature>
<feature type="region of interest" description="Disordered" evidence="4">
    <location>
        <begin position="887"/>
        <end position="927"/>
    </location>
</feature>
<feature type="region of interest" description="Disordered" evidence="4">
    <location>
        <begin position="222"/>
        <end position="247"/>
    </location>
</feature>
<accession>A0A2C6KYZ9</accession>
<feature type="compositionally biased region" description="Basic and acidic residues" evidence="4">
    <location>
        <begin position="699"/>
        <end position="719"/>
    </location>
</feature>
<name>A0A2C6KYZ9_9APIC</name>
<dbReference type="Proteomes" id="UP000221165">
    <property type="component" value="Unassembled WGS sequence"/>
</dbReference>
<feature type="compositionally biased region" description="Low complexity" evidence="4">
    <location>
        <begin position="468"/>
        <end position="492"/>
    </location>
</feature>
<evidence type="ECO:0000313" key="7">
    <source>
        <dbReference type="EMBL" id="PHJ25160.1"/>
    </source>
</evidence>
<evidence type="ECO:0000256" key="2">
    <source>
        <dbReference type="ARBA" id="ARBA00004240"/>
    </source>
</evidence>
<protein>
    <submittedName>
        <fullName evidence="7">M28 family protein</fullName>
    </submittedName>
</protein>
<dbReference type="RefSeq" id="XP_067926832.1">
    <property type="nucleotide sequence ID" value="XM_068061189.1"/>
</dbReference>
<reference evidence="7 8" key="1">
    <citation type="journal article" date="2017" name="Int. J. Parasitol.">
        <title>The genome of the protozoan parasite Cystoisospora suis and a reverse vaccinology approach to identify vaccine candidates.</title>
        <authorList>
            <person name="Palmieri N."/>
            <person name="Shrestha A."/>
            <person name="Ruttkowski B."/>
            <person name="Beck T."/>
            <person name="Vogl C."/>
            <person name="Tomley F."/>
            <person name="Blake D.P."/>
            <person name="Joachim A."/>
        </authorList>
    </citation>
    <scope>NUCLEOTIDE SEQUENCE [LARGE SCALE GENOMIC DNA]</scope>
    <source>
        <strain evidence="7 8">Wien I</strain>
    </source>
</reference>
<keyword evidence="3" id="KW-0256">Endoplasmic reticulum</keyword>
<keyword evidence="5" id="KW-1133">Transmembrane helix</keyword>
<comment type="caution">
    <text evidence="7">The sequence shown here is derived from an EMBL/GenBank/DDBJ whole genome shotgun (WGS) entry which is preliminary data.</text>
</comment>
<feature type="transmembrane region" description="Helical" evidence="5">
    <location>
        <begin position="964"/>
        <end position="989"/>
    </location>
</feature>
<dbReference type="OrthoDB" id="76293at2759"/>
<feature type="transmembrane region" description="Helical" evidence="5">
    <location>
        <begin position="1047"/>
        <end position="1065"/>
    </location>
</feature>
<keyword evidence="5" id="KW-0812">Transmembrane</keyword>
<dbReference type="GO" id="GO:0008235">
    <property type="term" value="F:metalloexopeptidase activity"/>
    <property type="evidence" value="ECO:0007669"/>
    <property type="project" value="InterPro"/>
</dbReference>
<feature type="region of interest" description="Disordered" evidence="4">
    <location>
        <begin position="322"/>
        <end position="388"/>
    </location>
</feature>
<dbReference type="Gene3D" id="3.40.630.10">
    <property type="entry name" value="Zn peptidases"/>
    <property type="match status" value="1"/>
</dbReference>
<dbReference type="EMBL" id="MIGC01000390">
    <property type="protein sequence ID" value="PHJ25160.1"/>
    <property type="molecule type" value="Genomic_DNA"/>
</dbReference>
<feature type="transmembrane region" description="Helical" evidence="5">
    <location>
        <begin position="68"/>
        <end position="90"/>
    </location>
</feature>
<dbReference type="GO" id="GO:0005783">
    <property type="term" value="C:endoplasmic reticulum"/>
    <property type="evidence" value="ECO:0007669"/>
    <property type="project" value="UniProtKB-SubCell"/>
</dbReference>
<organism evidence="7 8">
    <name type="scientific">Cystoisospora suis</name>
    <dbReference type="NCBI Taxonomy" id="483139"/>
    <lineage>
        <taxon>Eukaryota</taxon>
        <taxon>Sar</taxon>
        <taxon>Alveolata</taxon>
        <taxon>Apicomplexa</taxon>
        <taxon>Conoidasida</taxon>
        <taxon>Coccidia</taxon>
        <taxon>Eucoccidiorida</taxon>
        <taxon>Eimeriorina</taxon>
        <taxon>Sarcocystidae</taxon>
        <taxon>Cystoisospora</taxon>
    </lineage>
</organism>
<feature type="region of interest" description="Disordered" evidence="4">
    <location>
        <begin position="453"/>
        <end position="492"/>
    </location>
</feature>
<dbReference type="PANTHER" id="PTHR12147">
    <property type="entry name" value="METALLOPEPTIDASE M28 FAMILY MEMBER"/>
    <property type="match status" value="1"/>
</dbReference>
<dbReference type="AlphaFoldDB" id="A0A2C6KYZ9"/>
<dbReference type="Pfam" id="PF04389">
    <property type="entry name" value="Peptidase_M28"/>
    <property type="match status" value="2"/>
</dbReference>
<gene>
    <name evidence="7" type="ORF">CSUI_000983</name>
</gene>
<feature type="compositionally biased region" description="Polar residues" evidence="4">
    <location>
        <begin position="1"/>
        <end position="13"/>
    </location>
</feature>
<feature type="domain" description="Peptidase M28" evidence="6">
    <location>
        <begin position="648"/>
        <end position="683"/>
    </location>
</feature>
<dbReference type="GeneID" id="94424400"/>
<keyword evidence="8" id="KW-1185">Reference proteome</keyword>
<dbReference type="VEuPathDB" id="ToxoDB:CSUI_000983"/>
<feature type="compositionally biased region" description="Low complexity" evidence="4">
    <location>
        <begin position="172"/>
        <end position="199"/>
    </location>
</feature>
<feature type="compositionally biased region" description="Low complexity" evidence="4">
    <location>
        <begin position="14"/>
        <end position="31"/>
    </location>
</feature>
<dbReference type="InterPro" id="IPR007484">
    <property type="entry name" value="Peptidase_M28"/>
</dbReference>
<feature type="compositionally biased region" description="Polar residues" evidence="4">
    <location>
        <begin position="338"/>
        <end position="348"/>
    </location>
</feature>
<dbReference type="InterPro" id="IPR045175">
    <property type="entry name" value="M28_fam"/>
</dbReference>
<feature type="compositionally biased region" description="Basic and acidic residues" evidence="4">
    <location>
        <begin position="887"/>
        <end position="896"/>
    </location>
</feature>
<evidence type="ECO:0000259" key="6">
    <source>
        <dbReference type="Pfam" id="PF04389"/>
    </source>
</evidence>
<dbReference type="GO" id="GO:0006508">
    <property type="term" value="P:proteolysis"/>
    <property type="evidence" value="ECO:0007669"/>
    <property type="project" value="InterPro"/>
</dbReference>
<keyword evidence="5" id="KW-0472">Membrane</keyword>
<feature type="region of interest" description="Disordered" evidence="4">
    <location>
        <begin position="694"/>
        <end position="719"/>
    </location>
</feature>
<feature type="region of interest" description="Disordered" evidence="4">
    <location>
        <begin position="1"/>
        <end position="53"/>
    </location>
</feature>
<comment type="subcellular location">
    <subcellularLocation>
        <location evidence="2">Endoplasmic reticulum</location>
    </subcellularLocation>
</comment>
<dbReference type="PANTHER" id="PTHR12147:SF22">
    <property type="entry name" value="ENDOPLASMIC RETICULUM METALLOPEPTIDASE 1"/>
    <property type="match status" value="1"/>
</dbReference>
<evidence type="ECO:0000313" key="8">
    <source>
        <dbReference type="Proteomes" id="UP000221165"/>
    </source>
</evidence>
<evidence type="ECO:0000256" key="1">
    <source>
        <dbReference type="ARBA" id="ARBA00001947"/>
    </source>
</evidence>
<evidence type="ECO:0000256" key="5">
    <source>
        <dbReference type="SAM" id="Phobius"/>
    </source>
</evidence>
<proteinExistence type="predicted"/>
<comment type="cofactor">
    <cofactor evidence="1">
        <name>Zn(2+)</name>
        <dbReference type="ChEBI" id="CHEBI:29105"/>
    </cofactor>
</comment>
<dbReference type="SUPFAM" id="SSF53187">
    <property type="entry name" value="Zn-dependent exopeptidases"/>
    <property type="match status" value="2"/>
</dbReference>
<feature type="compositionally biased region" description="Low complexity" evidence="4">
    <location>
        <begin position="351"/>
        <end position="370"/>
    </location>
</feature>
<feature type="region of interest" description="Disordered" evidence="4">
    <location>
        <begin position="160"/>
        <end position="199"/>
    </location>
</feature>